<accession>A0AA37WM65</accession>
<protein>
    <submittedName>
        <fullName evidence="4">CBS domain-containing protein</fullName>
    </submittedName>
</protein>
<dbReference type="PANTHER" id="PTHR43080:SF2">
    <property type="entry name" value="CBS DOMAIN-CONTAINING PROTEIN"/>
    <property type="match status" value="1"/>
</dbReference>
<evidence type="ECO:0000256" key="1">
    <source>
        <dbReference type="ARBA" id="ARBA00023122"/>
    </source>
</evidence>
<keyword evidence="5" id="KW-1185">Reference proteome</keyword>
<dbReference type="RefSeq" id="WP_232593231.1">
    <property type="nucleotide sequence ID" value="NZ_BSPD01000037.1"/>
</dbReference>
<feature type="domain" description="CBS" evidence="3">
    <location>
        <begin position="79"/>
        <end position="135"/>
    </location>
</feature>
<dbReference type="SMART" id="SM00116">
    <property type="entry name" value="CBS"/>
    <property type="match status" value="2"/>
</dbReference>
<comment type="caution">
    <text evidence="4">The sequence shown here is derived from an EMBL/GenBank/DDBJ whole genome shotgun (WGS) entry which is preliminary data.</text>
</comment>
<evidence type="ECO:0000313" key="4">
    <source>
        <dbReference type="EMBL" id="GLS26000.1"/>
    </source>
</evidence>
<dbReference type="InterPro" id="IPR051257">
    <property type="entry name" value="Diverse_CBS-Domain"/>
</dbReference>
<dbReference type="Pfam" id="PF00571">
    <property type="entry name" value="CBS"/>
    <property type="match status" value="2"/>
</dbReference>
<dbReference type="PANTHER" id="PTHR43080">
    <property type="entry name" value="CBS DOMAIN-CONTAINING PROTEIN CBSX3, MITOCHONDRIAL"/>
    <property type="match status" value="1"/>
</dbReference>
<reference evidence="4 5" key="1">
    <citation type="journal article" date="2014" name="Int. J. Syst. Evol. Microbiol.">
        <title>Complete genome sequence of Corynebacterium casei LMG S-19264T (=DSM 44701T), isolated from a smear-ripened cheese.</title>
        <authorList>
            <consortium name="US DOE Joint Genome Institute (JGI-PGF)"/>
            <person name="Walter F."/>
            <person name="Albersmeier A."/>
            <person name="Kalinowski J."/>
            <person name="Ruckert C."/>
        </authorList>
    </citation>
    <scope>NUCLEOTIDE SEQUENCE [LARGE SCALE GENOMIC DNA]</scope>
    <source>
        <strain evidence="4 5">NBRC 110095</strain>
    </source>
</reference>
<sequence length="141" mass="15386">MNNNGACVRDYMIVNSPMIRCGTSIDEVISVFERSGMGGAPVVNDNNAIVGFVSEHDCIKKLLHSSYYCDGIMHVNDVMHNEVLSVSPDMSIQELAERMTKKQPKIYPVVEDGKLLGVITRGRVMQALATTIADCAQTGHA</sequence>
<gene>
    <name evidence="4" type="ORF">GCM10007877_17150</name>
</gene>
<dbReference type="Gene3D" id="3.10.580.10">
    <property type="entry name" value="CBS-domain"/>
    <property type="match status" value="1"/>
</dbReference>
<feature type="domain" description="CBS" evidence="3">
    <location>
        <begin position="12"/>
        <end position="68"/>
    </location>
</feature>
<dbReference type="AlphaFoldDB" id="A0AA37WM65"/>
<dbReference type="SUPFAM" id="SSF54631">
    <property type="entry name" value="CBS-domain pair"/>
    <property type="match status" value="1"/>
</dbReference>
<dbReference type="CDD" id="cd04629">
    <property type="entry name" value="CBS_pair_bac"/>
    <property type="match status" value="1"/>
</dbReference>
<dbReference type="InterPro" id="IPR046342">
    <property type="entry name" value="CBS_dom_sf"/>
</dbReference>
<dbReference type="PROSITE" id="PS51371">
    <property type="entry name" value="CBS"/>
    <property type="match status" value="2"/>
</dbReference>
<proteinExistence type="predicted"/>
<organism evidence="4 5">
    <name type="scientific">Marinibactrum halimedae</name>
    <dbReference type="NCBI Taxonomy" id="1444977"/>
    <lineage>
        <taxon>Bacteria</taxon>
        <taxon>Pseudomonadati</taxon>
        <taxon>Pseudomonadota</taxon>
        <taxon>Gammaproteobacteria</taxon>
        <taxon>Cellvibrionales</taxon>
        <taxon>Cellvibrionaceae</taxon>
        <taxon>Marinibactrum</taxon>
    </lineage>
</organism>
<keyword evidence="1 2" id="KW-0129">CBS domain</keyword>
<evidence type="ECO:0000313" key="5">
    <source>
        <dbReference type="Proteomes" id="UP001156870"/>
    </source>
</evidence>
<dbReference type="InterPro" id="IPR044729">
    <property type="entry name" value="CBS_bac"/>
</dbReference>
<dbReference type="Proteomes" id="UP001156870">
    <property type="component" value="Unassembled WGS sequence"/>
</dbReference>
<dbReference type="InterPro" id="IPR000644">
    <property type="entry name" value="CBS_dom"/>
</dbReference>
<name>A0AA37WM65_9GAMM</name>
<dbReference type="EMBL" id="BSPD01000037">
    <property type="protein sequence ID" value="GLS26000.1"/>
    <property type="molecule type" value="Genomic_DNA"/>
</dbReference>
<evidence type="ECO:0000256" key="2">
    <source>
        <dbReference type="PROSITE-ProRule" id="PRU00703"/>
    </source>
</evidence>
<evidence type="ECO:0000259" key="3">
    <source>
        <dbReference type="PROSITE" id="PS51371"/>
    </source>
</evidence>